<protein>
    <submittedName>
        <fullName evidence="1">Uncharacterized protein</fullName>
    </submittedName>
</protein>
<accession>A0A0F9EM99</accession>
<name>A0A0F9EM99_9ZZZZ</name>
<sequence length="228" mass="26201">MMPTKQAFEKWWENVRKCYLTYAKPETAIQIKDVVWEYFHRPFPRDLREVITKALESEGYSPVEGLVGIIMSLMKGEHTVELIKKPVCPTCGGRLHTCGVPSCYNNYLGHLRSKPDPEYCRENCLSYRPCPDCKPCETCGGSLGHICADGEFRKWSGVACSNCNKAGLDPCPACTEKPQRTDNGRTGQQRKGRERRDISFRNMIYGVIRQFSPQWVPRDDRREEDRRG</sequence>
<reference evidence="1" key="1">
    <citation type="journal article" date="2015" name="Nature">
        <title>Complex archaea that bridge the gap between prokaryotes and eukaryotes.</title>
        <authorList>
            <person name="Spang A."/>
            <person name="Saw J.H."/>
            <person name="Jorgensen S.L."/>
            <person name="Zaremba-Niedzwiedzka K."/>
            <person name="Martijn J."/>
            <person name="Lind A.E."/>
            <person name="van Eijk R."/>
            <person name="Schleper C."/>
            <person name="Guy L."/>
            <person name="Ettema T.J."/>
        </authorList>
    </citation>
    <scope>NUCLEOTIDE SEQUENCE</scope>
</reference>
<dbReference type="AlphaFoldDB" id="A0A0F9EM99"/>
<comment type="caution">
    <text evidence="1">The sequence shown here is derived from an EMBL/GenBank/DDBJ whole genome shotgun (WGS) entry which is preliminary data.</text>
</comment>
<organism evidence="1">
    <name type="scientific">marine sediment metagenome</name>
    <dbReference type="NCBI Taxonomy" id="412755"/>
    <lineage>
        <taxon>unclassified sequences</taxon>
        <taxon>metagenomes</taxon>
        <taxon>ecological metagenomes</taxon>
    </lineage>
</organism>
<evidence type="ECO:0000313" key="1">
    <source>
        <dbReference type="EMBL" id="KKL24993.1"/>
    </source>
</evidence>
<gene>
    <name evidence="1" type="ORF">LCGC14_2409790</name>
</gene>
<proteinExistence type="predicted"/>
<dbReference type="EMBL" id="LAZR01036383">
    <property type="protein sequence ID" value="KKL24993.1"/>
    <property type="molecule type" value="Genomic_DNA"/>
</dbReference>